<name>A0ABP9NLB6_9PSEU</name>
<reference evidence="3" key="1">
    <citation type="journal article" date="2019" name="Int. J. Syst. Evol. Microbiol.">
        <title>The Global Catalogue of Microorganisms (GCM) 10K type strain sequencing project: providing services to taxonomists for standard genome sequencing and annotation.</title>
        <authorList>
            <consortium name="The Broad Institute Genomics Platform"/>
            <consortium name="The Broad Institute Genome Sequencing Center for Infectious Disease"/>
            <person name="Wu L."/>
            <person name="Ma J."/>
        </authorList>
    </citation>
    <scope>NUCLEOTIDE SEQUENCE [LARGE SCALE GENOMIC DNA]</scope>
    <source>
        <strain evidence="3">JCM 18302</strain>
    </source>
</reference>
<comment type="caution">
    <text evidence="2">The sequence shown here is derived from an EMBL/GenBank/DDBJ whole genome shotgun (WGS) entry which is preliminary data.</text>
</comment>
<proteinExistence type="predicted"/>
<accession>A0ABP9NLB6</accession>
<keyword evidence="3" id="KW-1185">Reference proteome</keyword>
<evidence type="ECO:0000313" key="3">
    <source>
        <dbReference type="Proteomes" id="UP001500804"/>
    </source>
</evidence>
<dbReference type="EMBL" id="BAABJO010000014">
    <property type="protein sequence ID" value="GAA5125813.1"/>
    <property type="molecule type" value="Genomic_DNA"/>
</dbReference>
<dbReference type="Proteomes" id="UP001500804">
    <property type="component" value="Unassembled WGS sequence"/>
</dbReference>
<evidence type="ECO:0000313" key="2">
    <source>
        <dbReference type="EMBL" id="GAA5125813.1"/>
    </source>
</evidence>
<evidence type="ECO:0000256" key="1">
    <source>
        <dbReference type="SAM" id="MobiDB-lite"/>
    </source>
</evidence>
<sequence>MPATQTIAPTDVTLLHRMAVLRLRRAVLAPPVDPAAVHNGDENARLLGTDRGKGRKMVSNTASDSQ</sequence>
<organism evidence="2 3">
    <name type="scientific">Pseudonocardia adelaidensis</name>
    <dbReference type="NCBI Taxonomy" id="648754"/>
    <lineage>
        <taxon>Bacteria</taxon>
        <taxon>Bacillati</taxon>
        <taxon>Actinomycetota</taxon>
        <taxon>Actinomycetes</taxon>
        <taxon>Pseudonocardiales</taxon>
        <taxon>Pseudonocardiaceae</taxon>
        <taxon>Pseudonocardia</taxon>
    </lineage>
</organism>
<gene>
    <name evidence="2" type="ORF">GCM10023320_40700</name>
</gene>
<feature type="region of interest" description="Disordered" evidence="1">
    <location>
        <begin position="44"/>
        <end position="66"/>
    </location>
</feature>
<protein>
    <submittedName>
        <fullName evidence="2">Uncharacterized protein</fullName>
    </submittedName>
</protein>